<dbReference type="GO" id="GO:0004386">
    <property type="term" value="F:helicase activity"/>
    <property type="evidence" value="ECO:0007669"/>
    <property type="project" value="InterPro"/>
</dbReference>
<keyword evidence="1" id="KW-0240">DNA-directed RNA polymerase</keyword>
<evidence type="ECO:0000256" key="3">
    <source>
        <dbReference type="ARBA" id="ARBA00022679"/>
    </source>
</evidence>
<dbReference type="GO" id="GO:0000428">
    <property type="term" value="C:DNA-directed RNA polymerase complex"/>
    <property type="evidence" value="ECO:0007669"/>
    <property type="project" value="UniProtKB-KW"/>
</dbReference>
<keyword evidence="4" id="KW-0548">Nucleotidyltransferase</keyword>
<keyword evidence="3" id="KW-0808">Transferase</keyword>
<dbReference type="Pfam" id="PF06048">
    <property type="entry name" value="DUF927"/>
    <property type="match status" value="1"/>
</dbReference>
<dbReference type="InterPro" id="IPR009270">
    <property type="entry name" value="DUF927"/>
</dbReference>
<dbReference type="GO" id="GO:0016779">
    <property type="term" value="F:nucleotidyltransferase activity"/>
    <property type="evidence" value="ECO:0007669"/>
    <property type="project" value="UniProtKB-KW"/>
</dbReference>
<dbReference type="GO" id="GO:0006269">
    <property type="term" value="P:DNA replication, synthesis of primer"/>
    <property type="evidence" value="ECO:0007669"/>
    <property type="project" value="UniProtKB-KW"/>
</dbReference>
<evidence type="ECO:0000256" key="2">
    <source>
        <dbReference type="ARBA" id="ARBA00022515"/>
    </source>
</evidence>
<name>A0AA42FEW0_9GAMM</name>
<evidence type="ECO:0000313" key="10">
    <source>
        <dbReference type="Proteomes" id="UP001156701"/>
    </source>
</evidence>
<dbReference type="Pfam" id="PF13362">
    <property type="entry name" value="Toprim_3"/>
    <property type="match status" value="1"/>
</dbReference>
<dbReference type="GO" id="GO:1990077">
    <property type="term" value="C:primosome complex"/>
    <property type="evidence" value="ECO:0007669"/>
    <property type="project" value="UniProtKB-KW"/>
</dbReference>
<dbReference type="InterPro" id="IPR013237">
    <property type="entry name" value="Phage_T7_Gp4_N"/>
</dbReference>
<evidence type="ECO:0000313" key="9">
    <source>
        <dbReference type="EMBL" id="MDG4695352.1"/>
    </source>
</evidence>
<evidence type="ECO:0000259" key="7">
    <source>
        <dbReference type="SMART" id="SM00493"/>
    </source>
</evidence>
<dbReference type="Gene3D" id="3.40.1360.10">
    <property type="match status" value="1"/>
</dbReference>
<dbReference type="InterPro" id="IPR006171">
    <property type="entry name" value="TOPRIM_dom"/>
</dbReference>
<organism evidence="9 10">
    <name type="scientific">Providencia huashanensis</name>
    <dbReference type="NCBI Taxonomy" id="3037798"/>
    <lineage>
        <taxon>Bacteria</taxon>
        <taxon>Pseudomonadati</taxon>
        <taxon>Pseudomonadota</taxon>
        <taxon>Gammaproteobacteria</taxon>
        <taxon>Enterobacterales</taxon>
        <taxon>Morganellaceae</taxon>
        <taxon>Providencia</taxon>
    </lineage>
</organism>
<evidence type="ECO:0000256" key="1">
    <source>
        <dbReference type="ARBA" id="ARBA00022478"/>
    </source>
</evidence>
<dbReference type="SUPFAM" id="SSF57783">
    <property type="entry name" value="Zinc beta-ribbon"/>
    <property type="match status" value="1"/>
</dbReference>
<evidence type="ECO:0000259" key="8">
    <source>
        <dbReference type="SMART" id="SM00778"/>
    </source>
</evidence>
<proteinExistence type="predicted"/>
<dbReference type="CDD" id="cd01029">
    <property type="entry name" value="TOPRIM_primases"/>
    <property type="match status" value="1"/>
</dbReference>
<dbReference type="SMART" id="SM00778">
    <property type="entry name" value="Prim_Zn_Ribbon"/>
    <property type="match status" value="1"/>
</dbReference>
<evidence type="ECO:0000256" key="6">
    <source>
        <dbReference type="ARBA" id="ARBA00023163"/>
    </source>
</evidence>
<dbReference type="InterPro" id="IPR036977">
    <property type="entry name" value="DNA_primase_Znf_CHC2"/>
</dbReference>
<dbReference type="EMBL" id="JARRYG010000003">
    <property type="protein sequence ID" value="MDG4695352.1"/>
    <property type="molecule type" value="Genomic_DNA"/>
</dbReference>
<keyword evidence="2" id="KW-0639">Primosome</keyword>
<feature type="domain" description="Toprim" evidence="7">
    <location>
        <begin position="226"/>
        <end position="306"/>
    </location>
</feature>
<keyword evidence="5" id="KW-0235">DNA replication</keyword>
<dbReference type="SMART" id="SM00493">
    <property type="entry name" value="TOPRIM"/>
    <property type="match status" value="1"/>
</dbReference>
<sequence length="926" mass="101676">MKWLNQLEAQRMKPIDVIRDVKLKANGQWQNILSNLGAEVPLNTHTACPHCGGKDRFRFDDKDGNGTFICSQCGSGDGLDLVQRVLGGSVTEAAYEVAGMIGIDTRSDNPPAYRSHEVKAQQDALKAQQAQSQANEQIEKHKRFTARYNRTIAKAKQGESEYLKAKGFDSTTVTLLSDGSLIIPLIDTDGTITAAQTIKPNGDKRLLLDSTKNGSYYPINEPVNVSTVIIAEGLATAMTCQLIQPEAHTVAAIDAGNLIHVAKVMRAKYPESKIIIAGDNDIKPDQDNTGKLAAERAAKAVNGITVLPPTDDKADWDDYRLSHGIEAARQAFNAQVGQQEGEEVKEDNVIQIDAKKKVRTHDDLAPFFDKRHGGLYYIERKQNNTTGEIDEKETWFSDEMATVGIGSDGKDSYLVIQMKQEGSNRIIYEAIPRRELGSPQGWGRLRSRGVNITTKRGQLDLLANYLQRKGTRDEWTITHTAGWHDGAYVMPDGHIIGTPSRPVAFCGGTSAVAGYIVRGTAESWRKNVGNLMKGNQSMILGGLVALAAPLNSLSGGSSFGIHLFAQSSAGKTTTVEAASSIYGVPDELKLTWDATKYGLTIEAASRNDGFMPIDEIGQGNDVRHVAGSAYSLFNGTGRIQGNKDGGNKAVLRWAIVALSTGEEDFETYLIRNGVTPKAGQLVRLVSVPFTDTVEFHSLDDGDLHSRAIKRASTQHCGAVGRAWIEYLANNQDMANQKVTFKENEWLSSLPEEASPQVKRVATRFAMLDATAELATSITGWDIAECSRFIRNSFNEWLENYGTGNREKYQVVKRARDFIQRYGLNRFQPYTYGKRNGDLDRTYAGRITNLAGYLVSGRREDGKDEYHIIPSVFEDEILSGIQKKLGAEALDEAGILVRPESGRVDGKTISINGSQQRFVVLIDSEEE</sequence>
<keyword evidence="6" id="KW-0804">Transcription</keyword>
<dbReference type="Proteomes" id="UP001156701">
    <property type="component" value="Unassembled WGS sequence"/>
</dbReference>
<dbReference type="GO" id="GO:0008270">
    <property type="term" value="F:zinc ion binding"/>
    <property type="evidence" value="ECO:0007669"/>
    <property type="project" value="InterPro"/>
</dbReference>
<dbReference type="Pfam" id="PF08273">
    <property type="entry name" value="Zn_Ribbon_Prim"/>
    <property type="match status" value="1"/>
</dbReference>
<evidence type="ECO:0000256" key="5">
    <source>
        <dbReference type="ARBA" id="ARBA00022705"/>
    </source>
</evidence>
<protein>
    <submittedName>
        <fullName evidence="9">DUF927 domain-containing protein</fullName>
    </submittedName>
</protein>
<feature type="domain" description="DNA primase/helicase Gp4 N-terminal Bacteriophage T7-like" evidence="8">
    <location>
        <begin position="43"/>
        <end position="79"/>
    </location>
</feature>
<gene>
    <name evidence="9" type="ORF">P7V44_03745</name>
</gene>
<dbReference type="Gene3D" id="3.90.580.10">
    <property type="entry name" value="Zinc finger, CHC2-type domain"/>
    <property type="match status" value="1"/>
</dbReference>
<dbReference type="GO" id="GO:0003677">
    <property type="term" value="F:DNA binding"/>
    <property type="evidence" value="ECO:0007669"/>
    <property type="project" value="InterPro"/>
</dbReference>
<reference evidence="9" key="1">
    <citation type="submission" date="2023-03" db="EMBL/GenBank/DDBJ databases">
        <title>a new species belonging to Providencia genus.</title>
        <authorList>
            <person name="Yang W."/>
            <person name="Hu F."/>
            <person name="Shen S."/>
            <person name="Ding L."/>
            <person name="Yin D."/>
        </authorList>
    </citation>
    <scope>NUCLEOTIDE SEQUENCE</scope>
    <source>
        <strain evidence="9">CRE-3FA-0001</strain>
    </source>
</reference>
<accession>A0AA42FEW0</accession>
<evidence type="ECO:0000256" key="4">
    <source>
        <dbReference type="ARBA" id="ARBA00022695"/>
    </source>
</evidence>
<comment type="caution">
    <text evidence="9">The sequence shown here is derived from an EMBL/GenBank/DDBJ whole genome shotgun (WGS) entry which is preliminary data.</text>
</comment>
<dbReference type="AlphaFoldDB" id="A0AA42FEW0"/>
<dbReference type="InterPro" id="IPR034154">
    <property type="entry name" value="TOPRIM_DnaG/twinkle"/>
</dbReference>